<dbReference type="InterPro" id="IPR042089">
    <property type="entry name" value="Peptidase_M13_dom_2"/>
</dbReference>
<keyword evidence="7" id="KW-0482">Metalloprotease</keyword>
<evidence type="ECO:0000256" key="2">
    <source>
        <dbReference type="ARBA" id="ARBA00007357"/>
    </source>
</evidence>
<keyword evidence="3" id="KW-0645">Protease</keyword>
<dbReference type="SUPFAM" id="SSF55486">
    <property type="entry name" value="Metalloproteases ('zincins'), catalytic domain"/>
    <property type="match status" value="1"/>
</dbReference>
<evidence type="ECO:0000259" key="8">
    <source>
        <dbReference type="Pfam" id="PF01431"/>
    </source>
</evidence>
<dbReference type="GO" id="GO:0046872">
    <property type="term" value="F:metal ion binding"/>
    <property type="evidence" value="ECO:0007669"/>
    <property type="project" value="UniProtKB-KW"/>
</dbReference>
<evidence type="ECO:0000259" key="9">
    <source>
        <dbReference type="Pfam" id="PF05649"/>
    </source>
</evidence>
<protein>
    <submittedName>
        <fullName evidence="10">Endothelin-converting enzyme 2</fullName>
    </submittedName>
</protein>
<keyword evidence="6" id="KW-0862">Zinc</keyword>
<dbReference type="PROSITE" id="PS51885">
    <property type="entry name" value="NEPRILYSIN"/>
    <property type="match status" value="1"/>
</dbReference>
<dbReference type="AlphaFoldDB" id="A0A7J6JSR7"/>
<gene>
    <name evidence="10" type="primary">Ece2</name>
    <name evidence="10" type="ORF">CGGC5_v000461</name>
</gene>
<evidence type="ECO:0000313" key="10">
    <source>
        <dbReference type="EMBL" id="KAF4493057.1"/>
    </source>
</evidence>
<dbReference type="GO" id="GO:0004222">
    <property type="term" value="F:metalloendopeptidase activity"/>
    <property type="evidence" value="ECO:0007669"/>
    <property type="project" value="InterPro"/>
</dbReference>
<evidence type="ECO:0000256" key="7">
    <source>
        <dbReference type="ARBA" id="ARBA00023049"/>
    </source>
</evidence>
<feature type="domain" description="Peptidase M13 N-terminal" evidence="9">
    <location>
        <begin position="84"/>
        <end position="503"/>
    </location>
</feature>
<dbReference type="InterPro" id="IPR000718">
    <property type="entry name" value="Peptidase_M13"/>
</dbReference>
<evidence type="ECO:0000256" key="6">
    <source>
        <dbReference type="ARBA" id="ARBA00022833"/>
    </source>
</evidence>
<sequence length="771" mass="84301">MFSAPHALWDYTRLISSSHRVPMDSCTRIGQGSSRYSDKVTSSSMAPTDLNTSATGSYCTTPVCLEIASNILENLAVNYTEVDPCTDFDKLACGGYKSRHAPAAGAGKASTLGDVGDEVSIVLKNILEGGYQSGANAGFITASLPQDQVQTDKDNFKLIVDAYNACLNTTEVEAAGLTPLISFIDRIVKAFPVSSGGKDPQRMISKDDAPEMGKALLLFSEYGINTFETLGVDWDDQNPNKTIISLLPGGTSILTGREDNETVTNYLKIQASVLQAVHPANISQADSQRLAVAVTKFEKDLKKVQQTDDSKDADDKPLKKMKFEDAVKVAPELDHGSIIKALAPEDYNPEHIVFSPAYFGNLSSLLANTSAEVVQTFFVWKATTTLSSYVEAEATENLSDFRSVLRGLDPVAVGKQPRWDRCVSDVDSGPTWTSFPAGLGWILSRFFLDKAYSREARELTTSLMGSIQGTFIARLGDKDWLTAAVKKVAEEKVNAISKKIGYPDSSPETVNPKSLSDHFKGATINTSFFNNTLSLAALSTKRTWSYLGKPSDKALWLSTPSQTNAYYFPTYNDIVILAGIQQKPLYAVGYPSYINYGGLGSVLGHELTHGFDNSGHNYAPNGSLTNWWDDSSIKAFEERTKCFVDQYQNFTVTAPNGTQVPVKGNFTLGENIADAGGVATSYAAWKRAQADGKVQDFDLPGLERFSHDQLFFLKWAQAWCDVSATKAYDVYLLSNDVHSPGFARIKGPLDNSREFRRAFNCPVQKPTCELW</sequence>
<dbReference type="Gene3D" id="3.40.390.10">
    <property type="entry name" value="Collagenase (Catalytic Domain)"/>
    <property type="match status" value="1"/>
</dbReference>
<dbReference type="GO" id="GO:0016485">
    <property type="term" value="P:protein processing"/>
    <property type="evidence" value="ECO:0007669"/>
    <property type="project" value="TreeGrafter"/>
</dbReference>
<dbReference type="InParanoid" id="A0A7J6JSR7"/>
<dbReference type="OrthoDB" id="6475849at2759"/>
<keyword evidence="4" id="KW-0479">Metal-binding</keyword>
<comment type="caution">
    <text evidence="10">The sequence shown here is derived from an EMBL/GenBank/DDBJ whole genome shotgun (WGS) entry which is preliminary data.</text>
</comment>
<organism evidence="10 11">
    <name type="scientific">Colletotrichum fructicola (strain Nara gc5)</name>
    <name type="common">Anthracnose fungus</name>
    <name type="synonym">Colletotrichum gloeosporioides (strain Nara gc5)</name>
    <dbReference type="NCBI Taxonomy" id="1213859"/>
    <lineage>
        <taxon>Eukaryota</taxon>
        <taxon>Fungi</taxon>
        <taxon>Dikarya</taxon>
        <taxon>Ascomycota</taxon>
        <taxon>Pezizomycotina</taxon>
        <taxon>Sordariomycetes</taxon>
        <taxon>Hypocreomycetidae</taxon>
        <taxon>Glomerellales</taxon>
        <taxon>Glomerellaceae</taxon>
        <taxon>Colletotrichum</taxon>
        <taxon>Colletotrichum gloeosporioides species complex</taxon>
    </lineage>
</organism>
<dbReference type="InterPro" id="IPR008753">
    <property type="entry name" value="Peptidase_M13_N"/>
</dbReference>
<dbReference type="EMBL" id="ANPB02000001">
    <property type="protein sequence ID" value="KAF4493057.1"/>
    <property type="molecule type" value="Genomic_DNA"/>
</dbReference>
<dbReference type="InterPro" id="IPR024079">
    <property type="entry name" value="MetalloPept_cat_dom_sf"/>
</dbReference>
<evidence type="ECO:0000256" key="5">
    <source>
        <dbReference type="ARBA" id="ARBA00022801"/>
    </source>
</evidence>
<feature type="domain" description="Peptidase M13 C-terminal" evidence="8">
    <location>
        <begin position="564"/>
        <end position="765"/>
    </location>
</feature>
<dbReference type="CDD" id="cd08662">
    <property type="entry name" value="M13"/>
    <property type="match status" value="1"/>
</dbReference>
<evidence type="ECO:0000256" key="3">
    <source>
        <dbReference type="ARBA" id="ARBA00022670"/>
    </source>
</evidence>
<dbReference type="Pfam" id="PF05649">
    <property type="entry name" value="Peptidase_M13_N"/>
    <property type="match status" value="1"/>
</dbReference>
<accession>A0A7J6JSR7</accession>
<evidence type="ECO:0000313" key="11">
    <source>
        <dbReference type="Proteomes" id="UP000011096"/>
    </source>
</evidence>
<dbReference type="PANTHER" id="PTHR11733">
    <property type="entry name" value="ZINC METALLOPROTEASE FAMILY M13 NEPRILYSIN-RELATED"/>
    <property type="match status" value="1"/>
</dbReference>
<dbReference type="RefSeq" id="XP_031888332.1">
    <property type="nucleotide sequence ID" value="XM_032032441.1"/>
</dbReference>
<dbReference type="PRINTS" id="PR00786">
    <property type="entry name" value="NEPRILYSIN"/>
</dbReference>
<dbReference type="Pfam" id="PF01431">
    <property type="entry name" value="Peptidase_M13"/>
    <property type="match status" value="1"/>
</dbReference>
<evidence type="ECO:0000256" key="4">
    <source>
        <dbReference type="ARBA" id="ARBA00022723"/>
    </source>
</evidence>
<dbReference type="GO" id="GO:0005886">
    <property type="term" value="C:plasma membrane"/>
    <property type="evidence" value="ECO:0007669"/>
    <property type="project" value="TreeGrafter"/>
</dbReference>
<keyword evidence="5" id="KW-0378">Hydrolase</keyword>
<dbReference type="PANTHER" id="PTHR11733:SF167">
    <property type="entry name" value="FI17812P1-RELATED"/>
    <property type="match status" value="1"/>
</dbReference>
<comment type="similarity">
    <text evidence="2">Belongs to the peptidase M13 family.</text>
</comment>
<dbReference type="Gene3D" id="1.10.1380.10">
    <property type="entry name" value="Neutral endopeptidase , domain2"/>
    <property type="match status" value="1"/>
</dbReference>
<reference evidence="10 11" key="1">
    <citation type="submission" date="2012-08" db="EMBL/GenBank/DDBJ databases">
        <authorList>
            <person name="Gan P.H.P."/>
            <person name="Ikeda K."/>
            <person name="Irieda H."/>
            <person name="Narusaka M."/>
            <person name="O'Connell R.J."/>
            <person name="Narusaka Y."/>
            <person name="Takano Y."/>
            <person name="Kubo Y."/>
            <person name="Shirasu K."/>
        </authorList>
    </citation>
    <scope>NUCLEOTIDE SEQUENCE [LARGE SCALE GENOMIC DNA]</scope>
    <source>
        <strain evidence="10 11">Nara gc5</strain>
    </source>
</reference>
<name>A0A7J6JSR7_COLFN</name>
<keyword evidence="11" id="KW-1185">Reference proteome</keyword>
<comment type="cofactor">
    <cofactor evidence="1">
        <name>Zn(2+)</name>
        <dbReference type="ChEBI" id="CHEBI:29105"/>
    </cofactor>
</comment>
<evidence type="ECO:0000256" key="1">
    <source>
        <dbReference type="ARBA" id="ARBA00001947"/>
    </source>
</evidence>
<reference evidence="10 11" key="2">
    <citation type="submission" date="2020-04" db="EMBL/GenBank/DDBJ databases">
        <title>Genome sequencing and assembly of multiple isolates from the Colletotrichum gloeosporioides species complex.</title>
        <authorList>
            <person name="Gan P."/>
            <person name="Shirasu K."/>
        </authorList>
    </citation>
    <scope>NUCLEOTIDE SEQUENCE [LARGE SCALE GENOMIC DNA]</scope>
    <source>
        <strain evidence="10 11">Nara gc5</strain>
    </source>
</reference>
<proteinExistence type="inferred from homology"/>
<dbReference type="Proteomes" id="UP000011096">
    <property type="component" value="Unassembled WGS sequence"/>
</dbReference>
<dbReference type="GeneID" id="43616484"/>
<dbReference type="InterPro" id="IPR018497">
    <property type="entry name" value="Peptidase_M13_C"/>
</dbReference>